<organism evidence="2 3">
    <name type="scientific">Pseudanabaena biceps PCC 7429</name>
    <dbReference type="NCBI Taxonomy" id="927668"/>
    <lineage>
        <taxon>Bacteria</taxon>
        <taxon>Bacillati</taxon>
        <taxon>Cyanobacteriota</taxon>
        <taxon>Cyanophyceae</taxon>
        <taxon>Pseudanabaenales</taxon>
        <taxon>Pseudanabaenaceae</taxon>
        <taxon>Pseudanabaena</taxon>
    </lineage>
</organism>
<dbReference type="PATRIC" id="fig|927668.3.peg.1290"/>
<comment type="caution">
    <text evidence="2">The sequence shown here is derived from an EMBL/GenBank/DDBJ whole genome shotgun (WGS) entry which is preliminary data.</text>
</comment>
<dbReference type="InterPro" id="IPR036388">
    <property type="entry name" value="WH-like_DNA-bd_sf"/>
</dbReference>
<feature type="domain" description="Insertion element IS150 protein InsJ-like helix-turn-helix" evidence="1">
    <location>
        <begin position="8"/>
        <end position="41"/>
    </location>
</feature>
<dbReference type="InterPro" id="IPR009057">
    <property type="entry name" value="Homeodomain-like_sf"/>
</dbReference>
<dbReference type="AlphaFoldDB" id="L8N3V2"/>
<reference evidence="2 3" key="1">
    <citation type="journal article" date="2013" name="Proc. Natl. Acad. Sci. U.S.A.">
        <title>Improving the coverage of the cyanobacterial phylum using diversity-driven genome sequencing.</title>
        <authorList>
            <person name="Shih P.M."/>
            <person name="Wu D."/>
            <person name="Latifi A."/>
            <person name="Axen S.D."/>
            <person name="Fewer D.P."/>
            <person name="Talla E."/>
            <person name="Calteau A."/>
            <person name="Cai F."/>
            <person name="Tandeau de Marsac N."/>
            <person name="Rippka R."/>
            <person name="Herdman M."/>
            <person name="Sivonen K."/>
            <person name="Coursin T."/>
            <person name="Laurent T."/>
            <person name="Goodwin L."/>
            <person name="Nolan M."/>
            <person name="Davenport K.W."/>
            <person name="Han C.S."/>
            <person name="Rubin E.M."/>
            <person name="Eisen J.A."/>
            <person name="Woyke T."/>
            <person name="Gugger M."/>
            <person name="Kerfeld C.A."/>
        </authorList>
    </citation>
    <scope>NUCLEOTIDE SEQUENCE [LARGE SCALE GENOMIC DNA]</scope>
    <source>
        <strain evidence="2 3">PCC 7429</strain>
    </source>
</reference>
<proteinExistence type="predicted"/>
<evidence type="ECO:0000259" key="1">
    <source>
        <dbReference type="Pfam" id="PF13518"/>
    </source>
</evidence>
<gene>
    <name evidence="2" type="ORF">Pse7429DRAFT_1075</name>
</gene>
<dbReference type="Gene3D" id="1.10.10.10">
    <property type="entry name" value="Winged helix-like DNA-binding domain superfamily/Winged helix DNA-binding domain"/>
    <property type="match status" value="1"/>
</dbReference>
<sequence>MPAYSLDFRKKIVTAYEAGNTSIREVAKRFMVTKRTVQRLIWLSNIPTGHYGNTAKK</sequence>
<evidence type="ECO:0000313" key="2">
    <source>
        <dbReference type="EMBL" id="ELS33754.1"/>
    </source>
</evidence>
<dbReference type="SUPFAM" id="SSF46689">
    <property type="entry name" value="Homeodomain-like"/>
    <property type="match status" value="1"/>
</dbReference>
<accession>L8N3V2</accession>
<protein>
    <recommendedName>
        <fullName evidence="1">Insertion element IS150 protein InsJ-like helix-turn-helix domain-containing protein</fullName>
    </recommendedName>
</protein>
<evidence type="ECO:0000313" key="3">
    <source>
        <dbReference type="Proteomes" id="UP000011201"/>
    </source>
</evidence>
<dbReference type="InterPro" id="IPR055247">
    <property type="entry name" value="InsJ-like_HTH"/>
</dbReference>
<name>L8N3V2_9CYAN</name>
<keyword evidence="3" id="KW-1185">Reference proteome</keyword>
<dbReference type="Pfam" id="PF13518">
    <property type="entry name" value="HTH_28"/>
    <property type="match status" value="1"/>
</dbReference>
<dbReference type="EMBL" id="ALWB01000030">
    <property type="protein sequence ID" value="ELS33754.1"/>
    <property type="molecule type" value="Genomic_DNA"/>
</dbReference>
<dbReference type="Proteomes" id="UP000011201">
    <property type="component" value="Unassembled WGS sequence"/>
</dbReference>